<keyword evidence="11" id="KW-0677">Repeat</keyword>
<keyword evidence="7" id="KW-0433">Leucine-rich repeat</keyword>
<evidence type="ECO:0000256" key="19">
    <source>
        <dbReference type="ARBA" id="ARBA00047899"/>
    </source>
</evidence>
<evidence type="ECO:0000256" key="13">
    <source>
        <dbReference type="ARBA" id="ARBA00022777"/>
    </source>
</evidence>
<dbReference type="AlphaFoldDB" id="A0ABC9GX31"/>
<dbReference type="Pfam" id="PF00069">
    <property type="entry name" value="Pkinase"/>
    <property type="match status" value="1"/>
</dbReference>
<feature type="transmembrane region" description="Helical" evidence="22">
    <location>
        <begin position="615"/>
        <end position="637"/>
    </location>
</feature>
<dbReference type="InterPro" id="IPR001611">
    <property type="entry name" value="Leu-rich_rpt"/>
</dbReference>
<proteinExistence type="inferred from homology"/>
<keyword evidence="6" id="KW-0597">Phosphoprotein</keyword>
<comment type="catalytic activity">
    <reaction evidence="20">
        <text>L-seryl-[protein] + ATP = O-phospho-L-seryl-[protein] + ADP + H(+)</text>
        <dbReference type="Rhea" id="RHEA:17989"/>
        <dbReference type="Rhea" id="RHEA-COMP:9863"/>
        <dbReference type="Rhea" id="RHEA-COMP:11604"/>
        <dbReference type="ChEBI" id="CHEBI:15378"/>
        <dbReference type="ChEBI" id="CHEBI:29999"/>
        <dbReference type="ChEBI" id="CHEBI:30616"/>
        <dbReference type="ChEBI" id="CHEBI:83421"/>
        <dbReference type="ChEBI" id="CHEBI:456216"/>
        <dbReference type="EC" id="2.7.11.1"/>
    </reaction>
</comment>
<dbReference type="InterPro" id="IPR055414">
    <property type="entry name" value="LRR_R13L4/SHOC2-like"/>
</dbReference>
<evidence type="ECO:0000256" key="22">
    <source>
        <dbReference type="SAM" id="Phobius"/>
    </source>
</evidence>
<dbReference type="Proteomes" id="UP001497457">
    <property type="component" value="Unassembled WGS sequence"/>
</dbReference>
<dbReference type="InterPro" id="IPR017441">
    <property type="entry name" value="Protein_kinase_ATP_BS"/>
</dbReference>
<evidence type="ECO:0000256" key="10">
    <source>
        <dbReference type="ARBA" id="ARBA00022729"/>
    </source>
</evidence>
<name>A0ABC9GX31_9POAL</name>
<dbReference type="Pfam" id="PF00560">
    <property type="entry name" value="LRR_1"/>
    <property type="match status" value="2"/>
</dbReference>
<dbReference type="Gene3D" id="3.30.200.20">
    <property type="entry name" value="Phosphorylase Kinase, domain 1"/>
    <property type="match status" value="1"/>
</dbReference>
<keyword evidence="10 23" id="KW-0732">Signal</keyword>
<dbReference type="PROSITE" id="PS00107">
    <property type="entry name" value="PROTEIN_KINASE_ATP"/>
    <property type="match status" value="1"/>
</dbReference>
<evidence type="ECO:0000256" key="1">
    <source>
        <dbReference type="ARBA" id="ARBA00004162"/>
    </source>
</evidence>
<dbReference type="GO" id="GO:0004674">
    <property type="term" value="F:protein serine/threonine kinase activity"/>
    <property type="evidence" value="ECO:0007669"/>
    <property type="project" value="UniProtKB-KW"/>
</dbReference>
<evidence type="ECO:0000256" key="16">
    <source>
        <dbReference type="ARBA" id="ARBA00023136"/>
    </source>
</evidence>
<keyword evidence="8" id="KW-0808">Transferase</keyword>
<dbReference type="Pfam" id="PF23598">
    <property type="entry name" value="LRR_14"/>
    <property type="match status" value="1"/>
</dbReference>
<keyword evidence="26" id="KW-1185">Reference proteome</keyword>
<evidence type="ECO:0000256" key="8">
    <source>
        <dbReference type="ARBA" id="ARBA00022679"/>
    </source>
</evidence>
<dbReference type="CDD" id="cd14066">
    <property type="entry name" value="STKc_IRAK"/>
    <property type="match status" value="1"/>
</dbReference>
<dbReference type="PROSITE" id="PS50011">
    <property type="entry name" value="PROTEIN_KINASE_DOM"/>
    <property type="match status" value="1"/>
</dbReference>
<protein>
    <recommendedName>
        <fullName evidence="3">non-specific serine/threonine protein kinase</fullName>
        <ecNumber evidence="3">2.7.11.1</ecNumber>
    </recommendedName>
</protein>
<evidence type="ECO:0000256" key="3">
    <source>
        <dbReference type="ARBA" id="ARBA00012513"/>
    </source>
</evidence>
<dbReference type="InterPro" id="IPR013210">
    <property type="entry name" value="LRR_N_plant-typ"/>
</dbReference>
<keyword evidence="12 21" id="KW-0547">Nucleotide-binding</keyword>
<evidence type="ECO:0000313" key="26">
    <source>
        <dbReference type="Proteomes" id="UP001497457"/>
    </source>
</evidence>
<evidence type="ECO:0000256" key="15">
    <source>
        <dbReference type="ARBA" id="ARBA00022989"/>
    </source>
</evidence>
<dbReference type="InterPro" id="IPR032675">
    <property type="entry name" value="LRR_dom_sf"/>
</dbReference>
<keyword evidence="5" id="KW-0723">Serine/threonine-protein kinase</keyword>
<dbReference type="Gene3D" id="3.80.10.10">
    <property type="entry name" value="Ribonuclease Inhibitor"/>
    <property type="match status" value="4"/>
</dbReference>
<gene>
    <name evidence="25" type="ORF">URODEC1_LOCUS120667</name>
</gene>
<feature type="chain" id="PRO_5044780929" description="non-specific serine/threonine protein kinase" evidence="23">
    <location>
        <begin position="23"/>
        <end position="1012"/>
    </location>
</feature>
<dbReference type="PROSITE" id="PS00108">
    <property type="entry name" value="PROTEIN_KINASE_ST"/>
    <property type="match status" value="1"/>
</dbReference>
<evidence type="ECO:0000256" key="21">
    <source>
        <dbReference type="PROSITE-ProRule" id="PRU10141"/>
    </source>
</evidence>
<comment type="caution">
    <text evidence="25">The sequence shown here is derived from an EMBL/GenBank/DDBJ whole genome shotgun (WGS) entry which is preliminary data.</text>
</comment>
<keyword evidence="9 22" id="KW-0812">Transmembrane</keyword>
<evidence type="ECO:0000313" key="25">
    <source>
        <dbReference type="EMBL" id="CAM0147195.1"/>
    </source>
</evidence>
<organism evidence="25 26">
    <name type="scientific">Urochloa decumbens</name>
    <dbReference type="NCBI Taxonomy" id="240449"/>
    <lineage>
        <taxon>Eukaryota</taxon>
        <taxon>Viridiplantae</taxon>
        <taxon>Streptophyta</taxon>
        <taxon>Embryophyta</taxon>
        <taxon>Tracheophyta</taxon>
        <taxon>Spermatophyta</taxon>
        <taxon>Magnoliopsida</taxon>
        <taxon>Liliopsida</taxon>
        <taxon>Poales</taxon>
        <taxon>Poaceae</taxon>
        <taxon>PACMAD clade</taxon>
        <taxon>Panicoideae</taxon>
        <taxon>Panicodae</taxon>
        <taxon>Paniceae</taxon>
        <taxon>Melinidinae</taxon>
        <taxon>Urochloa</taxon>
    </lineage>
</organism>
<dbReference type="InterPro" id="IPR050647">
    <property type="entry name" value="Plant_LRR-RLKs"/>
</dbReference>
<dbReference type="SMART" id="SM00369">
    <property type="entry name" value="LRR_TYP"/>
    <property type="match status" value="5"/>
</dbReference>
<evidence type="ECO:0000256" key="2">
    <source>
        <dbReference type="ARBA" id="ARBA00008684"/>
    </source>
</evidence>
<dbReference type="EC" id="2.7.11.1" evidence="3"/>
<evidence type="ECO:0000256" key="23">
    <source>
        <dbReference type="SAM" id="SignalP"/>
    </source>
</evidence>
<comment type="subcellular location">
    <subcellularLocation>
        <location evidence="1">Cell membrane</location>
        <topology evidence="1">Single-pass membrane protein</topology>
    </subcellularLocation>
</comment>
<dbReference type="FunFam" id="3.80.10.10:FF:000095">
    <property type="entry name" value="LRR receptor-like serine/threonine-protein kinase GSO1"/>
    <property type="match status" value="1"/>
</dbReference>
<accession>A0ABC9GX31</accession>
<feature type="signal peptide" evidence="23">
    <location>
        <begin position="1"/>
        <end position="22"/>
    </location>
</feature>
<evidence type="ECO:0000256" key="17">
    <source>
        <dbReference type="ARBA" id="ARBA00023170"/>
    </source>
</evidence>
<dbReference type="Pfam" id="PF08263">
    <property type="entry name" value="LRRNT_2"/>
    <property type="match status" value="1"/>
</dbReference>
<evidence type="ECO:0000256" key="12">
    <source>
        <dbReference type="ARBA" id="ARBA00022741"/>
    </source>
</evidence>
<evidence type="ECO:0000256" key="7">
    <source>
        <dbReference type="ARBA" id="ARBA00022614"/>
    </source>
</evidence>
<dbReference type="FunFam" id="3.80.10.10:FF:000905">
    <property type="entry name" value="Receptor-like protein kinase 7"/>
    <property type="match status" value="1"/>
</dbReference>
<keyword evidence="13" id="KW-0418">Kinase</keyword>
<comment type="catalytic activity">
    <reaction evidence="19">
        <text>L-threonyl-[protein] + ATP = O-phospho-L-threonyl-[protein] + ADP + H(+)</text>
        <dbReference type="Rhea" id="RHEA:46608"/>
        <dbReference type="Rhea" id="RHEA-COMP:11060"/>
        <dbReference type="Rhea" id="RHEA-COMP:11605"/>
        <dbReference type="ChEBI" id="CHEBI:15378"/>
        <dbReference type="ChEBI" id="CHEBI:30013"/>
        <dbReference type="ChEBI" id="CHEBI:30616"/>
        <dbReference type="ChEBI" id="CHEBI:61977"/>
        <dbReference type="ChEBI" id="CHEBI:456216"/>
        <dbReference type="EC" id="2.7.11.1"/>
    </reaction>
</comment>
<keyword evidence="18" id="KW-0325">Glycoprotein</keyword>
<sequence>MPPAVPFLLLLFLVATITGAGAAANAEVDALIAFKNNLTGIPPAAASFFATWDAAAADPCTFTGVTCGKGSGVTGVSLDRLNVSAASVPFADLCNSLPSLTTLSLPENSFRGGIDGVAACASLQQLNLAFNGFGGAIPDLSPLANLRLLNVSSNVFSGKFPWASLASMTGLAVLALGDNPFLSPTAAFPREVTALTNLTTLYMSAVNIRGGIPPAIGNLVKLVDLELSDNHLTGAIPAEISKLTALTMLELYNNSLSGELPAGFGKLTNLQFFDASTNNLTGNLSELRSLKNLVSLQLFFNNFSGGVPPEFGEFRDLVNLSLYNNNLTGELPASLGSWGKLNFIDVSTNSLSGPIPPDMCKQGTMLKLLMLENAFSGGIPATYASCKTLVRFRVSKNRLSGEVPEGLWALPNVNVLDLAENQFHGSIGEGIGSAAAMTNLLLAGNRFSGAIPAEIGGAASLETVDLSGNEISGEIPVSIGRLARLNSLHAQGNAIGGAIPASIGSCAALSDVNLAGNRLAGAIPPELGDLPGLNSLDLSGNQLTGAVPDSLAALKLSSLNLSDNLLSGPVPEPLAIPAYGDSFAGNPGLCATNAAGFLHRCPPGPGARSASAARLVVTCILTVIAVLLAAAGVAICLKKRRRRRRAEVAEAEVLAAAAKEGKLWAAKKGSWDLKSFRVVAFDEREIVAGVRDENLIGSGGSGNVYRVKLGSGAVVAVKHVTRRGPGAPISGDAAAMLPRSASSARSAARRWWREFEAEVGTLSAIRHVNVVKLLCSITSEDGGASLLVYEHLPNGSLYDRLHGGAKGGDELRWAERHEIAVGAARGLEYLHHGCDRPILHRDVKSSNILLDDEFKPRLADFGLAKILGAAGDESAGVVAGTLGYMAPEYAYTWKVTEKSDVYSFGVVLLELVTGRPAMVAAEDGGGGAALDLAEWVARRLEGGRDKVMALVDARVTDGWAREEALRVLRVAVLCTSRTPAMRPSMRSVVQMLEDAAADRDDGEKVLLQVKVV</sequence>
<dbReference type="InterPro" id="IPR000719">
    <property type="entry name" value="Prot_kinase_dom"/>
</dbReference>
<keyword evidence="16 22" id="KW-0472">Membrane</keyword>
<keyword evidence="14 21" id="KW-0067">ATP-binding</keyword>
<keyword evidence="15 22" id="KW-1133">Transmembrane helix</keyword>
<dbReference type="SUPFAM" id="SSF52058">
    <property type="entry name" value="L domain-like"/>
    <property type="match status" value="3"/>
</dbReference>
<feature type="binding site" evidence="21">
    <location>
        <position position="718"/>
    </location>
    <ligand>
        <name>ATP</name>
        <dbReference type="ChEBI" id="CHEBI:30616"/>
    </ligand>
</feature>
<dbReference type="Pfam" id="PF13855">
    <property type="entry name" value="LRR_8"/>
    <property type="match status" value="1"/>
</dbReference>
<feature type="domain" description="Protein kinase" evidence="24">
    <location>
        <begin position="690"/>
        <end position="997"/>
    </location>
</feature>
<dbReference type="SMART" id="SM00220">
    <property type="entry name" value="S_TKc"/>
    <property type="match status" value="1"/>
</dbReference>
<evidence type="ECO:0000256" key="5">
    <source>
        <dbReference type="ARBA" id="ARBA00022527"/>
    </source>
</evidence>
<dbReference type="InterPro" id="IPR003591">
    <property type="entry name" value="Leu-rich_rpt_typical-subtyp"/>
</dbReference>
<reference evidence="25 26" key="1">
    <citation type="submission" date="2024-10" db="EMBL/GenBank/DDBJ databases">
        <authorList>
            <person name="Ryan C."/>
        </authorList>
    </citation>
    <scope>NUCLEOTIDE SEQUENCE [LARGE SCALE GENOMIC DNA]</scope>
</reference>
<dbReference type="PANTHER" id="PTHR48056:SF41">
    <property type="entry name" value="RECEPTOR-LIKE PROTEIN KINASE HAIKU2"/>
    <property type="match status" value="1"/>
</dbReference>
<dbReference type="PANTHER" id="PTHR48056">
    <property type="entry name" value="LRR RECEPTOR-LIKE SERINE/THREONINE-PROTEIN KINASE-RELATED"/>
    <property type="match status" value="1"/>
</dbReference>
<keyword evidence="4" id="KW-1003">Cell membrane</keyword>
<dbReference type="GO" id="GO:0005886">
    <property type="term" value="C:plasma membrane"/>
    <property type="evidence" value="ECO:0007669"/>
    <property type="project" value="UniProtKB-SubCell"/>
</dbReference>
<keyword evidence="17" id="KW-0675">Receptor</keyword>
<dbReference type="InterPro" id="IPR008271">
    <property type="entry name" value="Ser/Thr_kinase_AS"/>
</dbReference>
<evidence type="ECO:0000256" key="11">
    <source>
        <dbReference type="ARBA" id="ARBA00022737"/>
    </source>
</evidence>
<evidence type="ECO:0000256" key="9">
    <source>
        <dbReference type="ARBA" id="ARBA00022692"/>
    </source>
</evidence>
<dbReference type="InterPro" id="IPR011009">
    <property type="entry name" value="Kinase-like_dom_sf"/>
</dbReference>
<evidence type="ECO:0000256" key="4">
    <source>
        <dbReference type="ARBA" id="ARBA00022475"/>
    </source>
</evidence>
<dbReference type="EMBL" id="CAXIPR030000808">
    <property type="protein sequence ID" value="CAM0147195.1"/>
    <property type="molecule type" value="Genomic_DNA"/>
</dbReference>
<dbReference type="GO" id="GO:0005524">
    <property type="term" value="F:ATP binding"/>
    <property type="evidence" value="ECO:0007669"/>
    <property type="project" value="UniProtKB-UniRule"/>
</dbReference>
<evidence type="ECO:0000256" key="18">
    <source>
        <dbReference type="ARBA" id="ARBA00023180"/>
    </source>
</evidence>
<dbReference type="FunFam" id="1.10.510.10:FF:000417">
    <property type="entry name" value="Leucine-rich repeat receptor-like protein kinase"/>
    <property type="match status" value="1"/>
</dbReference>
<evidence type="ECO:0000256" key="6">
    <source>
        <dbReference type="ARBA" id="ARBA00022553"/>
    </source>
</evidence>
<comment type="similarity">
    <text evidence="2">Belongs to the protein kinase superfamily. Ser/Thr protein kinase family.</text>
</comment>
<dbReference type="SUPFAM" id="SSF56112">
    <property type="entry name" value="Protein kinase-like (PK-like)"/>
    <property type="match status" value="1"/>
</dbReference>
<evidence type="ECO:0000256" key="20">
    <source>
        <dbReference type="ARBA" id="ARBA00048679"/>
    </source>
</evidence>
<evidence type="ECO:0000259" key="24">
    <source>
        <dbReference type="PROSITE" id="PS50011"/>
    </source>
</evidence>
<dbReference type="Gene3D" id="1.10.510.10">
    <property type="entry name" value="Transferase(Phosphotransferase) domain 1"/>
    <property type="match status" value="1"/>
</dbReference>
<evidence type="ECO:0000256" key="14">
    <source>
        <dbReference type="ARBA" id="ARBA00022840"/>
    </source>
</evidence>